<dbReference type="InterPro" id="IPR018750">
    <property type="entry name" value="DUF2306_membrane"/>
</dbReference>
<comment type="caution">
    <text evidence="2">The sequence shown here is derived from an EMBL/GenBank/DDBJ whole genome shotgun (WGS) entry which is preliminary data.</text>
</comment>
<dbReference type="Pfam" id="PF10067">
    <property type="entry name" value="DUF2306"/>
    <property type="match status" value="1"/>
</dbReference>
<evidence type="ECO:0000313" key="2">
    <source>
        <dbReference type="EMBL" id="MDC8013152.1"/>
    </source>
</evidence>
<feature type="transmembrane region" description="Helical" evidence="1">
    <location>
        <begin position="151"/>
        <end position="173"/>
    </location>
</feature>
<evidence type="ECO:0000313" key="3">
    <source>
        <dbReference type="Proteomes" id="UP001139971"/>
    </source>
</evidence>
<dbReference type="AlphaFoldDB" id="A0A9X4BJD8"/>
<dbReference type="RefSeq" id="WP_263545367.1">
    <property type="nucleotide sequence ID" value="NZ_JAOVZO020000017.1"/>
</dbReference>
<sequence>MHQGFRRLARGAAYLIFALLCGAIALYAFRFLYGPYQLGNPLHARFALAGWSIPAHFFFGGAALLVAPLQMNAWLRGRWPRAHRVGGWLYAGCVLVGGAGALAMAPQAQGGFVTASAFTLLGIAWIGTTALGVGYAVAGDTARHRRWMWRSVALTASAVTLRLILGFGLGVLHAPFMPVYIVAAWGCWTINLALCEWLLWRHAARGTHSGSVPAAA</sequence>
<keyword evidence="1" id="KW-0472">Membrane</keyword>
<keyword evidence="1" id="KW-1133">Transmembrane helix</keyword>
<reference evidence="2" key="1">
    <citation type="submission" date="2023-02" db="EMBL/GenBank/DDBJ databases">
        <title>Tahibacter soli sp. nov. isolated from soil.</title>
        <authorList>
            <person name="Baek J.H."/>
            <person name="Lee J.K."/>
            <person name="Choi D.G."/>
            <person name="Jeon C.O."/>
        </authorList>
    </citation>
    <scope>NUCLEOTIDE SEQUENCE</scope>
    <source>
        <strain evidence="2">BL</strain>
    </source>
</reference>
<accession>A0A9X4BJD8</accession>
<feature type="transmembrane region" description="Helical" evidence="1">
    <location>
        <begin position="53"/>
        <end position="75"/>
    </location>
</feature>
<organism evidence="2 3">
    <name type="scientific">Tahibacter soli</name>
    <dbReference type="NCBI Taxonomy" id="2983605"/>
    <lineage>
        <taxon>Bacteria</taxon>
        <taxon>Pseudomonadati</taxon>
        <taxon>Pseudomonadota</taxon>
        <taxon>Gammaproteobacteria</taxon>
        <taxon>Lysobacterales</taxon>
        <taxon>Rhodanobacteraceae</taxon>
        <taxon>Tahibacter</taxon>
    </lineage>
</organism>
<evidence type="ECO:0000256" key="1">
    <source>
        <dbReference type="SAM" id="Phobius"/>
    </source>
</evidence>
<feature type="transmembrane region" description="Helical" evidence="1">
    <location>
        <begin position="117"/>
        <end position="139"/>
    </location>
</feature>
<dbReference type="EMBL" id="JAOVZO020000017">
    <property type="protein sequence ID" value="MDC8013152.1"/>
    <property type="molecule type" value="Genomic_DNA"/>
</dbReference>
<keyword evidence="1" id="KW-0812">Transmembrane</keyword>
<feature type="transmembrane region" description="Helical" evidence="1">
    <location>
        <begin position="179"/>
        <end position="200"/>
    </location>
</feature>
<proteinExistence type="predicted"/>
<name>A0A9X4BJD8_9GAMM</name>
<keyword evidence="3" id="KW-1185">Reference proteome</keyword>
<gene>
    <name evidence="2" type="ORF">OD750_011425</name>
</gene>
<feature type="transmembrane region" description="Helical" evidence="1">
    <location>
        <begin position="12"/>
        <end position="33"/>
    </location>
</feature>
<feature type="transmembrane region" description="Helical" evidence="1">
    <location>
        <begin position="87"/>
        <end position="105"/>
    </location>
</feature>
<dbReference type="Proteomes" id="UP001139971">
    <property type="component" value="Unassembled WGS sequence"/>
</dbReference>
<protein>
    <submittedName>
        <fullName evidence="2">DUF2306 domain-containing protein</fullName>
    </submittedName>
</protein>